<protein>
    <recommendedName>
        <fullName evidence="7">Phospholipase A2-like central domain-containing protein</fullName>
    </recommendedName>
</protein>
<dbReference type="Pfam" id="PF00068">
    <property type="entry name" value="Phospholip_A2_1"/>
    <property type="match status" value="1"/>
</dbReference>
<dbReference type="InterPro" id="IPR001211">
    <property type="entry name" value="PLA2"/>
</dbReference>
<organism evidence="8 9">
    <name type="scientific">Aedes albopictus</name>
    <name type="common">Asian tiger mosquito</name>
    <name type="synonym">Stegomyia albopicta</name>
    <dbReference type="NCBI Taxonomy" id="7160"/>
    <lineage>
        <taxon>Eukaryota</taxon>
        <taxon>Metazoa</taxon>
        <taxon>Ecdysozoa</taxon>
        <taxon>Arthropoda</taxon>
        <taxon>Hexapoda</taxon>
        <taxon>Insecta</taxon>
        <taxon>Pterygota</taxon>
        <taxon>Neoptera</taxon>
        <taxon>Endopterygota</taxon>
        <taxon>Diptera</taxon>
        <taxon>Nematocera</taxon>
        <taxon>Culicoidea</taxon>
        <taxon>Culicidae</taxon>
        <taxon>Culicinae</taxon>
        <taxon>Aedini</taxon>
        <taxon>Aedes</taxon>
        <taxon>Stegomyia</taxon>
    </lineage>
</organism>
<dbReference type="PANTHER" id="PTHR11716:SF107">
    <property type="entry name" value="PHOSPHOLIPASE A2"/>
    <property type="match status" value="1"/>
</dbReference>
<sequence>MYLIGGTKVMFLGVLIGFLHIAVAKRVDRSSKRTRSHLSVDSYDRELAVLRMKDRIRKVLNVQNENETVSEHVLSVFNVENINPTYVFLLPNGEKNGIRKLIYQKSDFLEAEYPNVTSLNKFKRSLNSSYSVISEVDYPDVNLKSFAKSVDNEDAEDTMLEIVADNIRTERNFIKFMDDLNEDLENELKRQSLKFTLKSQSSLSVKKSNLFTPYTYVNTQTVGWDDLGLEGWSGGLREVHGHRYEHPVIERPKPEEIHHEPAVSIDASFNPLKFLKAPAHTNAVQPNVLVNSSMNTAIPTKSKNPGLILSPELEQKLEEIYNRTKTIPGKPPRWPITNSRDAHRDEDVFIARANNPFGHSTKWRWSNESEEVEKDIEEANQQTREGRSKRAVFNLYSMIKCATGCDPLIYKGYGCYCGFLGSGHVVDGIDRCCKIHDNCYTTSKCPMFLEYFVPYLWKCYRGRPLCAIDHGEWNGPNACASRLCHCDLSLSKCLRRYHCPRKRNVCTTSPLRLLQNLIMVF</sequence>
<dbReference type="PROSITE" id="PS00118">
    <property type="entry name" value="PA2_HIS"/>
    <property type="match status" value="1"/>
</dbReference>
<comment type="similarity">
    <text evidence="4">Belongs to the phospholipase A2 family.</text>
</comment>
<dbReference type="EnsemblMetazoa" id="AALFPA23_023275.R34618">
    <property type="protein sequence ID" value="AALFPA23_023275.P34618"/>
    <property type="gene ID" value="AALFPA23_023275"/>
</dbReference>
<comment type="subcellular location">
    <subcellularLocation>
        <location evidence="1 5">Secreted</location>
    </subcellularLocation>
</comment>
<keyword evidence="9" id="KW-1185">Reference proteome</keyword>
<dbReference type="InterPro" id="IPR036444">
    <property type="entry name" value="PLipase_A2_dom_sf"/>
</dbReference>
<evidence type="ECO:0000256" key="5">
    <source>
        <dbReference type="RuleBase" id="RU361236"/>
    </source>
</evidence>
<dbReference type="SUPFAM" id="SSF48619">
    <property type="entry name" value="Phospholipase A2, PLA2"/>
    <property type="match status" value="1"/>
</dbReference>
<feature type="coiled-coil region" evidence="6">
    <location>
        <begin position="362"/>
        <end position="389"/>
    </location>
</feature>
<keyword evidence="3" id="KW-1015">Disulfide bond</keyword>
<name>A0ABM2A0C0_AEDAL</name>
<dbReference type="InterPro" id="IPR033112">
    <property type="entry name" value="PLA2_Asp_AS"/>
</dbReference>
<dbReference type="InterPro" id="IPR033113">
    <property type="entry name" value="PLA2_histidine"/>
</dbReference>
<dbReference type="Proteomes" id="UP000069940">
    <property type="component" value="Unassembled WGS sequence"/>
</dbReference>
<evidence type="ECO:0000313" key="8">
    <source>
        <dbReference type="EnsemblMetazoa" id="AALFPA23_023275.P34618"/>
    </source>
</evidence>
<reference evidence="9" key="1">
    <citation type="journal article" date="2015" name="Proc. Natl. Acad. Sci. U.S.A.">
        <title>Genome sequence of the Asian Tiger mosquito, Aedes albopictus, reveals insights into its biology, genetics, and evolution.</title>
        <authorList>
            <person name="Chen X.G."/>
            <person name="Jiang X."/>
            <person name="Gu J."/>
            <person name="Xu M."/>
            <person name="Wu Y."/>
            <person name="Deng Y."/>
            <person name="Zhang C."/>
            <person name="Bonizzoni M."/>
            <person name="Dermauw W."/>
            <person name="Vontas J."/>
            <person name="Armbruster P."/>
            <person name="Huang X."/>
            <person name="Yang Y."/>
            <person name="Zhang H."/>
            <person name="He W."/>
            <person name="Peng H."/>
            <person name="Liu Y."/>
            <person name="Wu K."/>
            <person name="Chen J."/>
            <person name="Lirakis M."/>
            <person name="Topalis P."/>
            <person name="Van Leeuwen T."/>
            <person name="Hall A.B."/>
            <person name="Jiang X."/>
            <person name="Thorpe C."/>
            <person name="Mueller R.L."/>
            <person name="Sun C."/>
            <person name="Waterhouse R.M."/>
            <person name="Yan G."/>
            <person name="Tu Z.J."/>
            <person name="Fang X."/>
            <person name="James A.A."/>
        </authorList>
    </citation>
    <scope>NUCLEOTIDE SEQUENCE [LARGE SCALE GENOMIC DNA]</scope>
    <source>
        <strain evidence="9">Foshan</strain>
    </source>
</reference>
<evidence type="ECO:0000256" key="4">
    <source>
        <dbReference type="RuleBase" id="RU003654"/>
    </source>
</evidence>
<dbReference type="RefSeq" id="XP_029719005.1">
    <property type="nucleotide sequence ID" value="XM_029863145.2"/>
</dbReference>
<keyword evidence="2 5" id="KW-0964">Secreted</keyword>
<reference evidence="8" key="2">
    <citation type="submission" date="2025-05" db="UniProtKB">
        <authorList>
            <consortium name="EnsemblMetazoa"/>
        </authorList>
    </citation>
    <scope>IDENTIFICATION</scope>
    <source>
        <strain evidence="8">Foshan</strain>
    </source>
</reference>
<keyword evidence="6" id="KW-0175">Coiled coil</keyword>
<dbReference type="SMART" id="SM00085">
    <property type="entry name" value="PA2c"/>
    <property type="match status" value="1"/>
</dbReference>
<dbReference type="PRINTS" id="PR00389">
    <property type="entry name" value="PHPHLIPASEA2"/>
</dbReference>
<dbReference type="Gene3D" id="1.20.90.10">
    <property type="entry name" value="Phospholipase A2 domain"/>
    <property type="match status" value="1"/>
</dbReference>
<evidence type="ECO:0000256" key="2">
    <source>
        <dbReference type="ARBA" id="ARBA00022525"/>
    </source>
</evidence>
<dbReference type="GeneID" id="109429098"/>
<accession>A0ABM2A0C0</accession>
<evidence type="ECO:0000313" key="9">
    <source>
        <dbReference type="Proteomes" id="UP000069940"/>
    </source>
</evidence>
<evidence type="ECO:0000256" key="1">
    <source>
        <dbReference type="ARBA" id="ARBA00004613"/>
    </source>
</evidence>
<dbReference type="PROSITE" id="PS00119">
    <property type="entry name" value="PA2_ASP"/>
    <property type="match status" value="1"/>
</dbReference>
<proteinExistence type="inferred from homology"/>
<dbReference type="PANTHER" id="PTHR11716">
    <property type="entry name" value="PHOSPHOLIPASE A2 FAMILY MEMBER"/>
    <property type="match status" value="1"/>
</dbReference>
<dbReference type="InterPro" id="IPR016090">
    <property type="entry name" value="PLA2-like_dom"/>
</dbReference>
<evidence type="ECO:0000256" key="3">
    <source>
        <dbReference type="ARBA" id="ARBA00023157"/>
    </source>
</evidence>
<feature type="domain" description="Phospholipase A2-like central" evidence="7">
    <location>
        <begin position="391"/>
        <end position="512"/>
    </location>
</feature>
<evidence type="ECO:0000259" key="7">
    <source>
        <dbReference type="SMART" id="SM00085"/>
    </source>
</evidence>
<dbReference type="CDD" id="cd00125">
    <property type="entry name" value="PLA2c"/>
    <property type="match status" value="1"/>
</dbReference>
<evidence type="ECO:0000256" key="6">
    <source>
        <dbReference type="SAM" id="Coils"/>
    </source>
</evidence>